<dbReference type="SUPFAM" id="SSF51011">
    <property type="entry name" value="Glycosyl hydrolase domain"/>
    <property type="match status" value="1"/>
</dbReference>
<evidence type="ECO:0000259" key="2">
    <source>
        <dbReference type="Pfam" id="PF11941"/>
    </source>
</evidence>
<dbReference type="Gene3D" id="2.60.40.1180">
    <property type="entry name" value="Golgi alpha-mannosidase II"/>
    <property type="match status" value="1"/>
</dbReference>
<evidence type="ECO:0000256" key="1">
    <source>
        <dbReference type="SAM" id="MobiDB-lite"/>
    </source>
</evidence>
<dbReference type="InterPro" id="IPR013780">
    <property type="entry name" value="Glyco_hydro_b"/>
</dbReference>
<dbReference type="Pfam" id="PF11941">
    <property type="entry name" value="DUF3459"/>
    <property type="match status" value="1"/>
</dbReference>
<dbReference type="InterPro" id="IPR022567">
    <property type="entry name" value="DUF3459"/>
</dbReference>
<evidence type="ECO:0000313" key="4">
    <source>
        <dbReference type="Proteomes" id="UP001370348"/>
    </source>
</evidence>
<feature type="domain" description="DUF3459" evidence="2">
    <location>
        <begin position="38"/>
        <end position="85"/>
    </location>
</feature>
<keyword evidence="4" id="KW-1185">Reference proteome</keyword>
<dbReference type="RefSeq" id="WP_394825608.1">
    <property type="nucleotide sequence ID" value="NZ_CP089984.1"/>
</dbReference>
<proteinExistence type="predicted"/>
<dbReference type="Proteomes" id="UP001370348">
    <property type="component" value="Chromosome"/>
</dbReference>
<organism evidence="3 4">
    <name type="scientific">Pendulispora albinea</name>
    <dbReference type="NCBI Taxonomy" id="2741071"/>
    <lineage>
        <taxon>Bacteria</taxon>
        <taxon>Pseudomonadati</taxon>
        <taxon>Myxococcota</taxon>
        <taxon>Myxococcia</taxon>
        <taxon>Myxococcales</taxon>
        <taxon>Sorangiineae</taxon>
        <taxon>Pendulisporaceae</taxon>
        <taxon>Pendulispora</taxon>
    </lineage>
</organism>
<reference evidence="3 4" key="1">
    <citation type="submission" date="2021-12" db="EMBL/GenBank/DDBJ databases">
        <title>Discovery of the Pendulisporaceae a myxobacterial family with distinct sporulation behavior and unique specialized metabolism.</title>
        <authorList>
            <person name="Garcia R."/>
            <person name="Popoff A."/>
            <person name="Bader C.D."/>
            <person name="Loehr J."/>
            <person name="Walesch S."/>
            <person name="Walt C."/>
            <person name="Boldt J."/>
            <person name="Bunk B."/>
            <person name="Haeckl F.J.F.P.J."/>
            <person name="Gunesch A.P."/>
            <person name="Birkelbach J."/>
            <person name="Nuebel U."/>
            <person name="Pietschmann T."/>
            <person name="Bach T."/>
            <person name="Mueller R."/>
        </authorList>
    </citation>
    <scope>NUCLEOTIDE SEQUENCE [LARGE SCALE GENOMIC DNA]</scope>
    <source>
        <strain evidence="3 4">MSr11954</strain>
    </source>
</reference>
<protein>
    <submittedName>
        <fullName evidence="3">Alpha-glucosidase C-terminal domain-containing protein</fullName>
    </submittedName>
</protein>
<gene>
    <name evidence="3" type="ORF">LZC94_01615</name>
</gene>
<name>A0ABZ2LZ33_9BACT</name>
<sequence>MSPITVGRSGPSAARTKSASPASSDPALAVGSKRLLASSDDVLVYERTEQASRLLVALNFSAEERAADLAGKSGVVLLSTYLDHRGDVVQGELRLRANEGVLVELAP</sequence>
<dbReference type="EMBL" id="CP089984">
    <property type="protein sequence ID" value="WXB15977.1"/>
    <property type="molecule type" value="Genomic_DNA"/>
</dbReference>
<evidence type="ECO:0000313" key="3">
    <source>
        <dbReference type="EMBL" id="WXB15977.1"/>
    </source>
</evidence>
<feature type="region of interest" description="Disordered" evidence="1">
    <location>
        <begin position="1"/>
        <end position="26"/>
    </location>
</feature>
<accession>A0ABZ2LZ33</accession>